<proteinExistence type="predicted"/>
<dbReference type="EMBL" id="GBRH01280024">
    <property type="protein sequence ID" value="JAD17871.1"/>
    <property type="molecule type" value="Transcribed_RNA"/>
</dbReference>
<name>A0A0A8XVF4_ARUDO</name>
<evidence type="ECO:0000313" key="1">
    <source>
        <dbReference type="EMBL" id="JAD17871.1"/>
    </source>
</evidence>
<protein>
    <submittedName>
        <fullName evidence="1">Uncharacterized protein</fullName>
    </submittedName>
</protein>
<dbReference type="AlphaFoldDB" id="A0A0A8XVF4"/>
<reference evidence="1" key="2">
    <citation type="journal article" date="2015" name="Data Brief">
        <title>Shoot transcriptome of the giant reed, Arundo donax.</title>
        <authorList>
            <person name="Barrero R.A."/>
            <person name="Guerrero F.D."/>
            <person name="Moolhuijzen P."/>
            <person name="Goolsby J.A."/>
            <person name="Tidwell J."/>
            <person name="Bellgard S.E."/>
            <person name="Bellgard M.I."/>
        </authorList>
    </citation>
    <scope>NUCLEOTIDE SEQUENCE</scope>
    <source>
        <tissue evidence="1">Shoot tissue taken approximately 20 cm above the soil surface</tissue>
    </source>
</reference>
<sequence>MLSPARALPPPPPRVFPRPILAVG</sequence>
<accession>A0A0A8XVF4</accession>
<reference evidence="1" key="1">
    <citation type="submission" date="2014-09" db="EMBL/GenBank/DDBJ databases">
        <authorList>
            <person name="Magalhaes I.L.F."/>
            <person name="Oliveira U."/>
            <person name="Santos F.R."/>
            <person name="Vidigal T.H.D.A."/>
            <person name="Brescovit A.D."/>
            <person name="Santos A.J."/>
        </authorList>
    </citation>
    <scope>NUCLEOTIDE SEQUENCE</scope>
    <source>
        <tissue evidence="1">Shoot tissue taken approximately 20 cm above the soil surface</tissue>
    </source>
</reference>
<organism evidence="1">
    <name type="scientific">Arundo donax</name>
    <name type="common">Giant reed</name>
    <name type="synonym">Donax arundinaceus</name>
    <dbReference type="NCBI Taxonomy" id="35708"/>
    <lineage>
        <taxon>Eukaryota</taxon>
        <taxon>Viridiplantae</taxon>
        <taxon>Streptophyta</taxon>
        <taxon>Embryophyta</taxon>
        <taxon>Tracheophyta</taxon>
        <taxon>Spermatophyta</taxon>
        <taxon>Magnoliopsida</taxon>
        <taxon>Liliopsida</taxon>
        <taxon>Poales</taxon>
        <taxon>Poaceae</taxon>
        <taxon>PACMAD clade</taxon>
        <taxon>Arundinoideae</taxon>
        <taxon>Arundineae</taxon>
        <taxon>Arundo</taxon>
    </lineage>
</organism>